<dbReference type="PANTHER" id="PTHR34836">
    <property type="entry name" value="OS06G0188250 PROTEIN"/>
    <property type="match status" value="1"/>
</dbReference>
<proteinExistence type="inferred from homology"/>
<dbReference type="InterPro" id="IPR001828">
    <property type="entry name" value="ANF_lig-bd_rcpt"/>
</dbReference>
<keyword evidence="11" id="KW-0325">Glycoprotein</keyword>
<dbReference type="FunFam" id="1.10.287.70:FF:000037">
    <property type="entry name" value="Glutamate receptor"/>
    <property type="match status" value="3"/>
</dbReference>
<evidence type="ECO:0000256" key="6">
    <source>
        <dbReference type="ARBA" id="ARBA00022729"/>
    </source>
</evidence>
<evidence type="ECO:0000256" key="9">
    <source>
        <dbReference type="ARBA" id="ARBA00023136"/>
    </source>
</evidence>
<dbReference type="CDD" id="cd19990">
    <property type="entry name" value="PBP1_GABAb_receptor_plant"/>
    <property type="match status" value="3"/>
</dbReference>
<keyword evidence="4" id="KW-0813">Transport</keyword>
<dbReference type="FunFam" id="3.40.190.10:FF:000195">
    <property type="entry name" value="Glutamate receptor 2.7"/>
    <property type="match status" value="3"/>
</dbReference>
<keyword evidence="5 15" id="KW-0812">Transmembrane</keyword>
<dbReference type="SMART" id="SM00079">
    <property type="entry name" value="PBPe"/>
    <property type="match status" value="3"/>
</dbReference>
<evidence type="ECO:0000256" key="7">
    <source>
        <dbReference type="ARBA" id="ARBA00022989"/>
    </source>
</evidence>
<keyword evidence="6 16" id="KW-0732">Signal</keyword>
<protein>
    <recommendedName>
        <fullName evidence="17">Ionotropic glutamate receptor C-terminal domain-containing protein</fullName>
    </recommendedName>
</protein>
<dbReference type="FunFam" id="3.40.50.2300:FF:000188">
    <property type="entry name" value="Glutamate receptor"/>
    <property type="match status" value="3"/>
</dbReference>
<evidence type="ECO:0000259" key="17">
    <source>
        <dbReference type="SMART" id="SM00079"/>
    </source>
</evidence>
<dbReference type="Proteomes" id="UP000004994">
    <property type="component" value="Chromosome 6"/>
</dbReference>
<reference evidence="18" key="1">
    <citation type="journal article" date="2012" name="Nature">
        <title>The tomato genome sequence provides insights into fleshy fruit evolution.</title>
        <authorList>
            <consortium name="Tomato Genome Consortium"/>
        </authorList>
    </citation>
    <scope>NUCLEOTIDE SEQUENCE [LARGE SCALE GENOMIC DNA]</scope>
    <source>
        <strain evidence="18">cv. Heinz 1706</strain>
    </source>
</reference>
<comment type="similarity">
    <text evidence="2">Belongs to the glutamate-gated ion channel (TC 1.A.10.1) family.</text>
</comment>
<dbReference type="InParanoid" id="A0A3Q7GY97"/>
<dbReference type="SUPFAM" id="SSF53850">
    <property type="entry name" value="Periplasmic binding protein-like II"/>
    <property type="match status" value="3"/>
</dbReference>
<feature type="domain" description="Ionotropic glutamate receptor C-terminal" evidence="17">
    <location>
        <begin position="467"/>
        <end position="816"/>
    </location>
</feature>
<evidence type="ECO:0000256" key="3">
    <source>
        <dbReference type="ARBA" id="ARBA00011095"/>
    </source>
</evidence>
<comment type="subcellular location">
    <subcellularLocation>
        <location evidence="1">Membrane</location>
        <topology evidence="1">Multi-pass membrane protein</topology>
    </subcellularLocation>
</comment>
<dbReference type="Gramene" id="Solyc06g063180.2.1">
    <property type="protein sequence ID" value="Solyc06g063180.2.1"/>
    <property type="gene ID" value="Solyc06g063180.2"/>
</dbReference>
<feature type="transmembrane region" description="Helical" evidence="15">
    <location>
        <begin position="2532"/>
        <end position="2550"/>
    </location>
</feature>
<dbReference type="STRING" id="4081.A0A3Q7GY97"/>
<feature type="transmembrane region" description="Helical" evidence="15">
    <location>
        <begin position="1559"/>
        <end position="1577"/>
    </location>
</feature>
<keyword evidence="19" id="KW-1185">Reference proteome</keyword>
<evidence type="ECO:0000256" key="2">
    <source>
        <dbReference type="ARBA" id="ARBA00008685"/>
    </source>
</evidence>
<dbReference type="GO" id="GO:0005886">
    <property type="term" value="C:plasma membrane"/>
    <property type="evidence" value="ECO:0000318"/>
    <property type="project" value="GO_Central"/>
</dbReference>
<sequence length="2991" mass="334121">MQNPRCSFLILFIQLVSIISFCSYARQIRGEDNKTSAIEVDVGIILDLETNVGKVMNISILLALADYHANASRGAIKIVPHFRDSKRNDVEAASSAINLLKDVQVQAIFGPQMSTQTDFVIDIGNRTKVPIISPATSPSLSVKENPFFIRGALPSSSQTKAIAAIVRNYDWRQVVIIYEDSSYGTGIVPHLTDALLEINTLVSYRSVLSPSANDDEILKELYNLNTKQTRVFIVHLQPYLASRLFLKAKEAGMMNSGYAWIITDVLTSLLDSVDNSVIESSMQGVLGIKPYIPRSNELNNYTRRWRKRFRQEYPDMDPVQLNVYGLWAYDSITALTKAIAKVGTTIIPKFKKADTRENLTDLDALGTSEFGSLLLDSMQNTTLETGLSGEFRIFDGELQLYTYEIVNIIGKGERSVGFWTEKDGILHKLKINSKTAKSMNEQLAAIIWPGESTIVPRGWEIPTSGEKLKVGVPVKGGLEQFIKVEINAKTQAVTVTGFIPDVFKEVIEHLPYAIPYEFIPFPIDSPTSQDYDNLVYKISSKEYDAVVGDVTILASRAKYVDFTLPFSESGISAVVSVGNDDRKNAWIFLKPLKSELWITTGGFFIFIGFVVWVLEHRVNKEFRGPKHKQVGMIFWFSFSTLVFAHRERVTSNFTRFVLIVWVFVVLVLTSSYTANLTSMLTVQQLQPSITDLNDLIKNGEYVGYQEGSFVKDILKHMKFDSSKFRSYSTLEEYSDALSRGSKNGGVGAIVDELPYLRLFLNKYCRKYIMVGPTYKAAGFGFAFPKGSPLVPDVSRAVLLVMEGEFMNNIIQKWFGNETECPKQDGMVIASSLTLDSFKGLFLIAGVSAGSALLLFFLIFLYQNREILATDDSVWQKLCAIANAFDKEKDNPNSMSQKPSEGNEIQTATLCHFLILFIQLISIISFCHYVRGGDNNTSAVKVDVGIILDLERDVGKVMHISILLALEDYHANTSRGDIRIVAHIKDSKKNDVEATSAAIYLLKDVQVQAIFGPIMSTQTNFVIDLGNRAKVPIMSPATNPLLTVKENPFFIRGALPSSSQTKAIAAIVKKFDWKEVVVIYEDSLFGTGIVPHLTDALLEIGTSVSYRSVISPSANDDRILSELYKLQTMQTRVFIVHLRPKLAKRLFLKANKAGMMSSGYAWIITDVLTSLLDSVDTSVIESSMQGVLGVKPYIPRSDQRNSYTRRWRKRFRQEYPDMDQIELNIFGLWAYDSITSLAEAVEKLGTTAIPKSKKPDTRENLTDLDALGTSAVGSLLIDSMRNTELKQGLSGDFRIIDGELQPVPYQIVNIIGKGEKNIGLWTKRDGISCELKMNGKTAAKCNNTQLGAIFWPGETTIVPKGWEMPTSGKKLRVGVPLKGGLEQLIKVDRDPQTQAVTATGFCADVFKEVILSLPYALPYEFIPFPIQDPLTLPDYDDLVHKITSQEYDAVVGDVTILASRSEYVDFTLPFIGSGISVVVPVRDDDRKNAWIFLKPLKSELWITTGSFFVFIGFVVWVLEHRVNKEFRGPKRKQVGMIFWFSFSTLVFAHREKVTSNLTRFVLIVWVFVVLVLTSSYTASLTSMLTLQQLQPTITDLNDLIKNGEYVGYQEGSFVKDAFIKHMKFDSSKFRSYNKLEDFDDALSKGSKNGGVGAIVDELPYLRLFLNKYCRKYIMVGQTYRAAGFGFAFPKGSPLVPDVSRAVLKVMEGEFMNSVIQKWFGNETDCTQNDETDITSDSLTLDSFKGLFLIAGVSAGSALLLFFLNFVYQNREILATDDSICKKLTAIAKVFDQEKDDSNSTSEEPSESNAPKLLAASEASPEILPDLPSQSPEIRISDELGASPDAEGFFTTETWNSIFQMHNPRCKFLILFVQLVSIISFCDYVIRIRGEDSKHSAVKVDVGIILDLETEVGKVMHISILLALADYHSRGAIRIVPHIRDSKKDDVEAASADITWFSYFERITYSLDCVCAAIYLLKDVQVQAIFGPQMSTQTDFVIDLGERVRVPIISPATSPSLSVKENHYFIRGALPSSSQTKAIAAIVKNYHWREVVVIYEESPYGTGILPYLTDALLEINAFVSYRSGISPSANDDQILRELYKLKTMQTRVFIVHTQENLASRLFLKAKEAGMMNSGYAWIITDVLTSLLDLVDTSVIESSMQGVLGVKSYVPRSNERDMFTKRWRKRFRQEYPDMDQVELNIFGLWAYDSITILAEALEKVGTTSIQKLRKPDTRENITDLDALGTSEVGSLLIHSLTNTELKPGLSGDFHIVSRELQPSPYQIVNIIGKGEKIVGFWTEKDGISHKLKTNGKTAITNNKQLGVIIWPGESTDVPRGWEIPTSGKKLRIGVPDKGGLEQFIKVVRDPKTQAVSATGFGPDVFKEVILSLPYAVPYDFVPFPIAHSPTSQNYDDLVNKITSKEYDAVVGDVTILASRSEHVDFTLPFSESSISAVVPVRNDDRKNAWIFLKPLKAELWIATGAFFVFIGFVVWVLEHRVNKEFRGPKRKQVGMIFWFSFSTLVFAHKEKITSNLSRFVLIVWVFVVLVLTSSYTASLTSMLTVQQLQPTVTDLNDLIKNGEYVGYQKGSFVKDVLTRMKFDSSKLRSYRTLEEYDDALSRGSKNGGVGAIVDELPYLRLFLNKNCRKYIMVGPTYKAAGFGFAFPKGSPLVPDVSRAVLKVIEGDAMNEIIQKWFGNETECPKQDGMAIASSLTLDSFKGLFLIAGVSAGSALLLFFLIFLYQNREILATDDSIRKKLCSIAEVFDSERDNSNSQSTKPSEGNESLTAVFAESEASTEISPNLPLQIPEIGISHGLGESPATEGFSTTEPGTPVHETMSLSFLKQQVPPLSVKENPFFIRGELPSSSQTKAIEAIAKNYNWREVVVIYENNPYVTGIIDRSLAGKQQFRCSSCTYNHLLPPAFSSRPKKPGWIITDVLTSLLDLILQGVKSYVPRSNELNMFTKRRRKRFCLVYPDTDPVELNVFGLWPCDSITAL</sequence>
<feature type="transmembrane region" description="Helical" evidence="15">
    <location>
        <begin position="596"/>
        <end position="615"/>
    </location>
</feature>
<dbReference type="CDD" id="cd13686">
    <property type="entry name" value="GluR_Plant"/>
    <property type="match status" value="3"/>
</dbReference>
<feature type="transmembrane region" description="Helical" evidence="15">
    <location>
        <begin position="656"/>
        <end position="674"/>
    </location>
</feature>
<dbReference type="InterPro" id="IPR028082">
    <property type="entry name" value="Peripla_BP_I"/>
</dbReference>
<dbReference type="PANTHER" id="PTHR34836:SF1">
    <property type="entry name" value="OS09G0428600 PROTEIN"/>
    <property type="match status" value="1"/>
</dbReference>
<dbReference type="Pfam" id="PF00060">
    <property type="entry name" value="Lig_chan"/>
    <property type="match status" value="3"/>
</dbReference>
<feature type="transmembrane region" description="Helical" evidence="15">
    <location>
        <begin position="1745"/>
        <end position="1766"/>
    </location>
</feature>
<keyword evidence="12" id="KW-1071">Ligand-gated ion channel</keyword>
<evidence type="ECO:0000313" key="18">
    <source>
        <dbReference type="EnsemblPlants" id="Solyc06g063180.2.1"/>
    </source>
</evidence>
<dbReference type="InterPro" id="IPR019594">
    <property type="entry name" value="Glu/Gly-bd"/>
</dbReference>
<evidence type="ECO:0000256" key="13">
    <source>
        <dbReference type="ARBA" id="ARBA00023303"/>
    </source>
</evidence>
<feature type="transmembrane region" description="Helical" evidence="15">
    <location>
        <begin position="904"/>
        <end position="926"/>
    </location>
</feature>
<reference evidence="18" key="2">
    <citation type="submission" date="2019-01" db="UniProtKB">
        <authorList>
            <consortium name="EnsemblPlants"/>
        </authorList>
    </citation>
    <scope>IDENTIFICATION</scope>
    <source>
        <strain evidence="18">cv. Heinz 1706</strain>
    </source>
</reference>
<evidence type="ECO:0000256" key="8">
    <source>
        <dbReference type="ARBA" id="ARBA00023065"/>
    </source>
</evidence>
<dbReference type="InterPro" id="IPR044440">
    <property type="entry name" value="GABAb_receptor_plant_PBP1"/>
</dbReference>
<keyword evidence="8" id="KW-0406">Ion transport</keyword>
<keyword evidence="13" id="KW-0407">Ion channel</keyword>
<dbReference type="GO" id="GO:0015276">
    <property type="term" value="F:ligand-gated monoatomic ion channel activity"/>
    <property type="evidence" value="ECO:0000318"/>
    <property type="project" value="GO_Central"/>
</dbReference>
<dbReference type="InterPro" id="IPR015683">
    <property type="entry name" value="Ionotropic_Glu_rcpt"/>
</dbReference>
<feature type="domain" description="Ionotropic glutamate receptor C-terminal" evidence="17">
    <location>
        <begin position="2344"/>
        <end position="2692"/>
    </location>
</feature>
<keyword evidence="10" id="KW-0675">Receptor</keyword>
<feature type="domain" description="Ionotropic glutamate receptor C-terminal" evidence="17">
    <location>
        <begin position="1369"/>
        <end position="1720"/>
    </location>
</feature>
<dbReference type="GO" id="GO:0038023">
    <property type="term" value="F:signaling receptor activity"/>
    <property type="evidence" value="ECO:0000318"/>
    <property type="project" value="GO_Central"/>
</dbReference>
<feature type="transmembrane region" description="Helical" evidence="15">
    <location>
        <begin position="2716"/>
        <end position="2737"/>
    </location>
</feature>
<dbReference type="EnsemblPlants" id="Solyc06g063180.2.1">
    <property type="protein sequence ID" value="Solyc06g063180.2.1"/>
    <property type="gene ID" value="Solyc06g063180.2"/>
</dbReference>
<feature type="signal peptide" evidence="16">
    <location>
        <begin position="1"/>
        <end position="25"/>
    </location>
</feature>
<dbReference type="SUPFAM" id="SSF53822">
    <property type="entry name" value="Periplasmic binding protein-like I"/>
    <property type="match status" value="4"/>
</dbReference>
<evidence type="ECO:0000256" key="14">
    <source>
        <dbReference type="ARBA" id="ARBA00049638"/>
    </source>
</evidence>
<feature type="chain" id="PRO_5018687019" description="Ionotropic glutamate receptor C-terminal domain-containing protein" evidence="16">
    <location>
        <begin position="26"/>
        <end position="2991"/>
    </location>
</feature>
<keyword evidence="7 15" id="KW-1133">Transmembrane helix</keyword>
<dbReference type="PaxDb" id="4081-Solyc06g063190.2.1"/>
<dbReference type="Pfam" id="PF01094">
    <property type="entry name" value="ANF_receptor"/>
    <property type="match status" value="3"/>
</dbReference>
<comment type="function">
    <text evidence="14">Glutamate-gated receptor that probably acts as a non-selective cation channel. May be involved in light-signal transduction and calcium homeostasis via the regulation of calcium influx into cells.</text>
</comment>
<comment type="subunit">
    <text evidence="3">May form heteromers.</text>
</comment>
<dbReference type="Pfam" id="PF10613">
    <property type="entry name" value="Lig_chan-Glu_bd"/>
    <property type="match status" value="2"/>
</dbReference>
<dbReference type="Gene3D" id="1.10.287.70">
    <property type="match status" value="3"/>
</dbReference>
<evidence type="ECO:0000256" key="12">
    <source>
        <dbReference type="ARBA" id="ARBA00023286"/>
    </source>
</evidence>
<dbReference type="Gene3D" id="3.40.190.10">
    <property type="entry name" value="Periplasmic binding protein-like II"/>
    <property type="match status" value="5"/>
</dbReference>
<evidence type="ECO:0000256" key="15">
    <source>
        <dbReference type="SAM" id="Phobius"/>
    </source>
</evidence>
<dbReference type="Gene3D" id="3.40.50.2300">
    <property type="match status" value="6"/>
</dbReference>
<dbReference type="InterPro" id="IPR001320">
    <property type="entry name" value="Iontro_rcpt_C"/>
</dbReference>
<evidence type="ECO:0000313" key="19">
    <source>
        <dbReference type="Proteomes" id="UP000004994"/>
    </source>
</evidence>
<evidence type="ECO:0000256" key="1">
    <source>
        <dbReference type="ARBA" id="ARBA00004141"/>
    </source>
</evidence>
<keyword evidence="9 15" id="KW-0472">Membrane</keyword>
<dbReference type="OMA" id="GNETECP"/>
<evidence type="ECO:0000256" key="4">
    <source>
        <dbReference type="ARBA" id="ARBA00022448"/>
    </source>
</evidence>
<feature type="transmembrane region" description="Helical" evidence="15">
    <location>
        <begin position="2472"/>
        <end position="2491"/>
    </location>
</feature>
<dbReference type="FunFam" id="3.40.190.10:FF:000103">
    <property type="entry name" value="Glutamate receptor"/>
    <property type="match status" value="3"/>
</dbReference>
<feature type="transmembrane region" description="Helical" evidence="15">
    <location>
        <begin position="1866"/>
        <end position="1884"/>
    </location>
</feature>
<accession>A0A3Q7GY97</accession>
<evidence type="ECO:0000256" key="5">
    <source>
        <dbReference type="ARBA" id="ARBA00022692"/>
    </source>
</evidence>
<feature type="transmembrane region" description="Helical" evidence="15">
    <location>
        <begin position="840"/>
        <end position="861"/>
    </location>
</feature>
<evidence type="ECO:0000256" key="11">
    <source>
        <dbReference type="ARBA" id="ARBA00023180"/>
    </source>
</evidence>
<evidence type="ECO:0000256" key="16">
    <source>
        <dbReference type="SAM" id="SignalP"/>
    </source>
</evidence>
<organism evidence="18">
    <name type="scientific">Solanum lycopersicum</name>
    <name type="common">Tomato</name>
    <name type="synonym">Lycopersicon esculentum</name>
    <dbReference type="NCBI Taxonomy" id="4081"/>
    <lineage>
        <taxon>Eukaryota</taxon>
        <taxon>Viridiplantae</taxon>
        <taxon>Streptophyta</taxon>
        <taxon>Embryophyta</taxon>
        <taxon>Tracheophyta</taxon>
        <taxon>Spermatophyta</taxon>
        <taxon>Magnoliopsida</taxon>
        <taxon>eudicotyledons</taxon>
        <taxon>Gunneridae</taxon>
        <taxon>Pentapetalae</taxon>
        <taxon>asterids</taxon>
        <taxon>lamiids</taxon>
        <taxon>Solanales</taxon>
        <taxon>Solanaceae</taxon>
        <taxon>Solanoideae</taxon>
        <taxon>Solaneae</taxon>
        <taxon>Solanum</taxon>
        <taxon>Solanum subgen. Lycopersicon</taxon>
    </lineage>
</organism>
<feature type="transmembrane region" description="Helical" evidence="15">
    <location>
        <begin position="1499"/>
        <end position="1517"/>
    </location>
</feature>
<name>A0A3Q7GY97_SOLLC</name>
<evidence type="ECO:0000256" key="10">
    <source>
        <dbReference type="ARBA" id="ARBA00023170"/>
    </source>
</evidence>